<evidence type="ECO:0000313" key="10">
    <source>
        <dbReference type="Proteomes" id="UP000594260"/>
    </source>
</evidence>
<dbReference type="Pfam" id="PF19435">
    <property type="entry name" value="IntS14_b-barrel"/>
    <property type="match status" value="2"/>
</dbReference>
<organism evidence="9 10">
    <name type="scientific">Varroa destructor</name>
    <name type="common">Honeybee mite</name>
    <dbReference type="NCBI Taxonomy" id="109461"/>
    <lineage>
        <taxon>Eukaryota</taxon>
        <taxon>Metazoa</taxon>
        <taxon>Ecdysozoa</taxon>
        <taxon>Arthropoda</taxon>
        <taxon>Chelicerata</taxon>
        <taxon>Arachnida</taxon>
        <taxon>Acari</taxon>
        <taxon>Parasitiformes</taxon>
        <taxon>Mesostigmata</taxon>
        <taxon>Gamasina</taxon>
        <taxon>Dermanyssoidea</taxon>
        <taxon>Varroidae</taxon>
        <taxon>Varroa</taxon>
    </lineage>
</organism>
<dbReference type="InterPro" id="IPR002035">
    <property type="entry name" value="VWF_A"/>
</dbReference>
<dbReference type="InterPro" id="IPR046471">
    <property type="entry name" value="IntS14_C"/>
</dbReference>
<feature type="domain" description="VWFA" evidence="6">
    <location>
        <begin position="3"/>
        <end position="104"/>
    </location>
</feature>
<dbReference type="Pfam" id="PF13519">
    <property type="entry name" value="VWA_2"/>
    <property type="match status" value="1"/>
</dbReference>
<comment type="similarity">
    <text evidence="4">Belongs to the Integrator subunit 14 family.</text>
</comment>
<feature type="compositionally biased region" description="Low complexity" evidence="5">
    <location>
        <begin position="200"/>
        <end position="212"/>
    </location>
</feature>
<feature type="domain" description="Integrator complex subunit 14 C-terminal" evidence="8">
    <location>
        <begin position="350"/>
        <end position="456"/>
    </location>
</feature>
<dbReference type="EnsemblMetazoa" id="XM_022815416">
    <property type="protein sequence ID" value="XP_022671151"/>
    <property type="gene ID" value="LOC111254505"/>
</dbReference>
<evidence type="ECO:0000256" key="1">
    <source>
        <dbReference type="ARBA" id="ARBA00004123"/>
    </source>
</evidence>
<dbReference type="CTD" id="81556"/>
<evidence type="ECO:0000259" key="7">
    <source>
        <dbReference type="Pfam" id="PF19435"/>
    </source>
</evidence>
<dbReference type="InterPro" id="IPR039841">
    <property type="entry name" value="INTS14"/>
</dbReference>
<dbReference type="GO" id="GO:0034472">
    <property type="term" value="P:snRNA 3'-end processing"/>
    <property type="evidence" value="ECO:0007669"/>
    <property type="project" value="TreeGrafter"/>
</dbReference>
<feature type="domain" description="Integrator complex subunit 14 beta-barrel" evidence="7">
    <location>
        <begin position="247"/>
        <end position="305"/>
    </location>
</feature>
<keyword evidence="3" id="KW-0539">Nucleus</keyword>
<name>A0A7M7KUV0_VARDE</name>
<dbReference type="SUPFAM" id="SSF53300">
    <property type="entry name" value="vWA-like"/>
    <property type="match status" value="1"/>
</dbReference>
<accession>A0A7M7KUV0</accession>
<dbReference type="InterPro" id="IPR036465">
    <property type="entry name" value="vWFA_dom_sf"/>
</dbReference>
<comment type="subcellular location">
    <subcellularLocation>
        <location evidence="1">Nucleus</location>
    </subcellularLocation>
</comment>
<dbReference type="Pfam" id="PF20504">
    <property type="entry name" value="IntS14_C"/>
    <property type="match status" value="1"/>
</dbReference>
<sequence>MPTVLLIDASLSMCRPVELADRPEPMQLRHLAADGLNHLLQYMAIHCKLEFCSIVVFSSLWEVVEPFTRDFDALRERLSRLQFYDRTAFEAGIEGAKQAVLHEWGVTCSCQAFVSIGESSYVSWQGRLTCGHLSSHVTLCPPPEPQPRRGPDAEADQPPVRMTEQISIVGFMNIGDVAHPATVSRHLVLPIPAPKTYDTSDSSGGIVGGIDSQENSSSLPSIGEIKAEPAVTSDSGDGVCSNVGSATGDENDGKQASFCVLLHGSLKVESMVAIARIGPSWYGMLYSWADSKKKSNLMLSTFEPGENSVPWWCAFKNLGSANLNGIPSTWEKLKLPLKPLEKPSYSQNSVVWIRTTGLQADIQKILRHARKLPEKIHNFYKELNRVRRAAISYGFTDLLEALSSILERECTLLPGTAHPDAALQLSHAANQLKPPANGSGPLPDADVPIAPLRTKYFQNMSE</sequence>
<dbReference type="InterPro" id="IPR045814">
    <property type="entry name" value="IntS14_b-barrel"/>
</dbReference>
<reference evidence="9" key="1">
    <citation type="submission" date="2021-01" db="UniProtKB">
        <authorList>
            <consortium name="EnsemblMetazoa"/>
        </authorList>
    </citation>
    <scope>IDENTIFICATION</scope>
</reference>
<dbReference type="GeneID" id="111254505"/>
<evidence type="ECO:0000256" key="3">
    <source>
        <dbReference type="ARBA" id="ARBA00023242"/>
    </source>
</evidence>
<keyword evidence="10" id="KW-1185">Reference proteome</keyword>
<feature type="domain" description="Integrator complex subunit 14 beta-barrel" evidence="7">
    <location>
        <begin position="121"/>
        <end position="205"/>
    </location>
</feature>
<proteinExistence type="inferred from homology"/>
<dbReference type="PANTHER" id="PTHR13532:SF3">
    <property type="entry name" value="INTEGRATOR COMPLEX SUBUNIT 14"/>
    <property type="match status" value="1"/>
</dbReference>
<evidence type="ECO:0000256" key="2">
    <source>
        <dbReference type="ARBA" id="ARBA00016816"/>
    </source>
</evidence>
<dbReference type="AlphaFoldDB" id="A0A7M7KUV0"/>
<evidence type="ECO:0000256" key="5">
    <source>
        <dbReference type="SAM" id="MobiDB-lite"/>
    </source>
</evidence>
<evidence type="ECO:0000259" key="8">
    <source>
        <dbReference type="Pfam" id="PF20504"/>
    </source>
</evidence>
<feature type="region of interest" description="Disordered" evidence="5">
    <location>
        <begin position="200"/>
        <end position="219"/>
    </location>
</feature>
<dbReference type="Proteomes" id="UP000594260">
    <property type="component" value="Unplaced"/>
</dbReference>
<evidence type="ECO:0000259" key="6">
    <source>
        <dbReference type="Pfam" id="PF13519"/>
    </source>
</evidence>
<evidence type="ECO:0000256" key="4">
    <source>
        <dbReference type="ARBA" id="ARBA00061449"/>
    </source>
</evidence>
<evidence type="ECO:0000313" key="9">
    <source>
        <dbReference type="EnsemblMetazoa" id="XP_022671151"/>
    </source>
</evidence>
<dbReference type="RefSeq" id="XP_022671151.1">
    <property type="nucleotide sequence ID" value="XM_022815416.1"/>
</dbReference>
<dbReference type="GO" id="GO:0032039">
    <property type="term" value="C:integrator complex"/>
    <property type="evidence" value="ECO:0007669"/>
    <property type="project" value="InterPro"/>
</dbReference>
<dbReference type="PANTHER" id="PTHR13532">
    <property type="match status" value="1"/>
</dbReference>
<protein>
    <recommendedName>
        <fullName evidence="2">Integrator complex subunit 14</fullName>
    </recommendedName>
</protein>